<dbReference type="InterPro" id="IPR001763">
    <property type="entry name" value="Rhodanese-like_dom"/>
</dbReference>
<reference evidence="4" key="2">
    <citation type="submission" date="2015-07" db="EMBL/GenBank/DDBJ databases">
        <title>MeaNS - Measles Nucleotide Surveillance Program.</title>
        <authorList>
            <person name="Tran T."/>
            <person name="Druce J."/>
        </authorList>
    </citation>
    <scope>NUCLEOTIDE SEQUENCE</scope>
    <source>
        <strain evidence="4">DSM 9887</strain>
    </source>
</reference>
<comment type="caution">
    <text evidence="4">The sequence shown here is derived from an EMBL/GenBank/DDBJ whole genome shotgun (WGS) entry which is preliminary data.</text>
</comment>
<dbReference type="Pfam" id="PF17773">
    <property type="entry name" value="UPF0176_N"/>
    <property type="match status" value="1"/>
</dbReference>
<dbReference type="Gene3D" id="3.40.250.10">
    <property type="entry name" value="Rhodanese-like domain"/>
    <property type="match status" value="1"/>
</dbReference>
<dbReference type="CDD" id="cd01518">
    <property type="entry name" value="RHOD_YceA"/>
    <property type="match status" value="1"/>
</dbReference>
<feature type="domain" description="Rhodanese" evidence="2">
    <location>
        <begin position="127"/>
        <end position="221"/>
    </location>
</feature>
<dbReference type="Proteomes" id="UP000036834">
    <property type="component" value="Unassembled WGS sequence"/>
</dbReference>
<organism evidence="4 5">
    <name type="scientific">Brevibacillus reuszeri</name>
    <dbReference type="NCBI Taxonomy" id="54915"/>
    <lineage>
        <taxon>Bacteria</taxon>
        <taxon>Bacillati</taxon>
        <taxon>Bacillota</taxon>
        <taxon>Bacilli</taxon>
        <taxon>Bacillales</taxon>
        <taxon>Paenibacillaceae</taxon>
        <taxon>Brevibacillus</taxon>
    </lineage>
</organism>
<reference evidence="5" key="1">
    <citation type="submission" date="2015-07" db="EMBL/GenBank/DDBJ databases">
        <title>Genome sequencing project for genomic taxonomy and phylogenomics of Bacillus-like bacteria.</title>
        <authorList>
            <person name="Liu B."/>
            <person name="Wang J."/>
            <person name="Zhu Y."/>
            <person name="Liu G."/>
            <person name="Chen Q."/>
            <person name="Chen Z."/>
            <person name="Lan J."/>
            <person name="Che J."/>
            <person name="Ge C."/>
            <person name="Shi H."/>
            <person name="Pan Z."/>
            <person name="Liu X."/>
        </authorList>
    </citation>
    <scope>NUCLEOTIDE SEQUENCE [LARGE SCALE GENOMIC DNA]</scope>
    <source>
        <strain evidence="5">DSM 9887</strain>
    </source>
</reference>
<dbReference type="InterPro" id="IPR036873">
    <property type="entry name" value="Rhodanese-like_dom_sf"/>
</dbReference>
<dbReference type="GO" id="GO:0006400">
    <property type="term" value="P:tRNA modification"/>
    <property type="evidence" value="ECO:0007669"/>
    <property type="project" value="UniProtKB-UniRule"/>
</dbReference>
<evidence type="ECO:0000313" key="3">
    <source>
        <dbReference type="EMBL" id="GED66767.1"/>
    </source>
</evidence>
<proteinExistence type="inferred from homology"/>
<evidence type="ECO:0000256" key="1">
    <source>
        <dbReference type="HAMAP-Rule" id="MF_00469"/>
    </source>
</evidence>
<keyword evidence="4" id="KW-0808">Transferase</keyword>
<evidence type="ECO:0000313" key="6">
    <source>
        <dbReference type="Proteomes" id="UP000319578"/>
    </source>
</evidence>
<dbReference type="Proteomes" id="UP000319578">
    <property type="component" value="Unassembled WGS sequence"/>
</dbReference>
<evidence type="ECO:0000259" key="2">
    <source>
        <dbReference type="PROSITE" id="PS50206"/>
    </source>
</evidence>
<dbReference type="HAMAP" id="MF_00469">
    <property type="entry name" value="TrhO"/>
    <property type="match status" value="1"/>
</dbReference>
<dbReference type="InterPro" id="IPR020936">
    <property type="entry name" value="TrhO"/>
</dbReference>
<sequence>MQVQKPYRILLFYKYTPLNDYEEYAEKHLKYCKENGLLGRIVVAPEGINGTLSGTIEQTDAYMDYVRSDPRFADMWFKIDESEEHAFKKMFVRAKNELVTWRLENDVNPNEKTGTYLNPKEFYEMMQEEDVVILDGRNYYEFDLGHFRGAIRPEVDSSREFPEWIRDNMSQFKDKKVLTYCTGGIRCEKLTGVLMDQGFENVYQLHGGIVTYGKDPEVQGRLWDGKCYVFDERISVPINHTEDDVVIGRCYYCGKVEDRYLNCANPFCNKQHFCCPECEQTYKRSCSDECREHPRNRFVEAEKKAKLAAAGAQS</sequence>
<comment type="similarity">
    <text evidence="1">Belongs to the TrhO family.</text>
</comment>
<dbReference type="EC" id="1.14.-.-" evidence="1"/>
<accession>A0A0K9YQI4</accession>
<gene>
    <name evidence="1" type="primary">trhO</name>
    <name evidence="3" type="synonym">ybfQ</name>
    <name evidence="4" type="ORF">ADS79_19370</name>
    <name evidence="3" type="ORF">BRE01_04690</name>
</gene>
<dbReference type="AlphaFoldDB" id="A0A0K9YQI4"/>
<dbReference type="STRING" id="54915.ADS79_19370"/>
<dbReference type="InterPro" id="IPR040503">
    <property type="entry name" value="TRHO_N"/>
</dbReference>
<dbReference type="Gene3D" id="3.30.70.100">
    <property type="match status" value="1"/>
</dbReference>
<reference evidence="3 6" key="3">
    <citation type="submission" date="2019-06" db="EMBL/GenBank/DDBJ databases">
        <title>Whole genome shotgun sequence of Brevibacillus reuszeri NBRC 15719.</title>
        <authorList>
            <person name="Hosoyama A."/>
            <person name="Uohara A."/>
            <person name="Ohji S."/>
            <person name="Ichikawa N."/>
        </authorList>
    </citation>
    <scope>NUCLEOTIDE SEQUENCE [LARGE SCALE GENOMIC DNA]</scope>
    <source>
        <strain evidence="3 6">NBRC 15719</strain>
    </source>
</reference>
<evidence type="ECO:0000313" key="5">
    <source>
        <dbReference type="Proteomes" id="UP000036834"/>
    </source>
</evidence>
<comment type="catalytic activity">
    <reaction evidence="1">
        <text>uridine(34) in tRNA + AH2 + O2 = 5-hydroxyuridine(34) in tRNA + A + H2O</text>
        <dbReference type="Rhea" id="RHEA:64224"/>
        <dbReference type="Rhea" id="RHEA-COMP:11727"/>
        <dbReference type="Rhea" id="RHEA-COMP:13381"/>
        <dbReference type="ChEBI" id="CHEBI:13193"/>
        <dbReference type="ChEBI" id="CHEBI:15377"/>
        <dbReference type="ChEBI" id="CHEBI:15379"/>
        <dbReference type="ChEBI" id="CHEBI:17499"/>
        <dbReference type="ChEBI" id="CHEBI:65315"/>
        <dbReference type="ChEBI" id="CHEBI:136877"/>
    </reaction>
</comment>
<protein>
    <recommendedName>
        <fullName evidence="1">tRNA uridine(34) hydroxylase</fullName>
        <ecNumber evidence="1">1.14.-.-</ecNumber>
    </recommendedName>
    <alternativeName>
        <fullName evidence="1">tRNA hydroxylation protein O</fullName>
    </alternativeName>
</protein>
<keyword evidence="6" id="KW-1185">Reference proteome</keyword>
<dbReference type="PATRIC" id="fig|54915.3.peg.2980"/>
<dbReference type="Pfam" id="PF00581">
    <property type="entry name" value="Rhodanese"/>
    <property type="match status" value="1"/>
</dbReference>
<dbReference type="OrthoDB" id="9778326at2"/>
<dbReference type="PANTHER" id="PTHR43268">
    <property type="entry name" value="THIOSULFATE SULFURTRANSFERASE/RHODANESE-LIKE DOMAIN-CONTAINING PROTEIN 2"/>
    <property type="match status" value="1"/>
</dbReference>
<dbReference type="PANTHER" id="PTHR43268:SF3">
    <property type="entry name" value="RHODANESE-LIKE DOMAIN-CONTAINING PROTEIN 7-RELATED"/>
    <property type="match status" value="1"/>
</dbReference>
<dbReference type="RefSeq" id="WP_049740023.1">
    <property type="nucleotide sequence ID" value="NZ_BJON01000002.1"/>
</dbReference>
<dbReference type="GO" id="GO:0016705">
    <property type="term" value="F:oxidoreductase activity, acting on paired donors, with incorporation or reduction of molecular oxygen"/>
    <property type="evidence" value="ECO:0007669"/>
    <property type="project" value="UniProtKB-UniRule"/>
</dbReference>
<keyword evidence="1" id="KW-0560">Oxidoreductase</keyword>
<dbReference type="InterPro" id="IPR022111">
    <property type="entry name" value="Rhodanese_C"/>
</dbReference>
<dbReference type="GO" id="GO:0016740">
    <property type="term" value="F:transferase activity"/>
    <property type="evidence" value="ECO:0007669"/>
    <property type="project" value="UniProtKB-KW"/>
</dbReference>
<evidence type="ECO:0000313" key="4">
    <source>
        <dbReference type="EMBL" id="KNB70989.1"/>
    </source>
</evidence>
<dbReference type="SMART" id="SM00450">
    <property type="entry name" value="RHOD"/>
    <property type="match status" value="1"/>
</dbReference>
<dbReference type="PROSITE" id="PS50206">
    <property type="entry name" value="RHODANESE_3"/>
    <property type="match status" value="1"/>
</dbReference>
<dbReference type="EMBL" id="LGIQ01000009">
    <property type="protein sequence ID" value="KNB70989.1"/>
    <property type="molecule type" value="Genomic_DNA"/>
</dbReference>
<dbReference type="NCBIfam" id="NF001135">
    <property type="entry name" value="PRK00142.1-3"/>
    <property type="match status" value="1"/>
</dbReference>
<keyword evidence="1" id="KW-0819">tRNA processing</keyword>
<dbReference type="Pfam" id="PF12368">
    <property type="entry name" value="Rhodanese_C"/>
    <property type="match status" value="1"/>
</dbReference>
<dbReference type="EMBL" id="BJON01000002">
    <property type="protein sequence ID" value="GED66767.1"/>
    <property type="molecule type" value="Genomic_DNA"/>
</dbReference>
<dbReference type="SUPFAM" id="SSF52821">
    <property type="entry name" value="Rhodanese/Cell cycle control phosphatase"/>
    <property type="match status" value="1"/>
</dbReference>
<name>A0A0K9YQI4_9BACL</name>
<comment type="function">
    <text evidence="1">Catalyzes oxygen-dependent 5-hydroxyuridine (ho5U) modification at position 34 in tRNAs.</text>
</comment>